<evidence type="ECO:0000313" key="1">
    <source>
        <dbReference type="EMBL" id="RZR71080.1"/>
    </source>
</evidence>
<dbReference type="EMBL" id="KV875488">
    <property type="protein sequence ID" value="RZR71080.1"/>
    <property type="molecule type" value="Genomic_DNA"/>
</dbReference>
<dbReference type="Proteomes" id="UP000290560">
    <property type="component" value="Unassembled WGS sequence"/>
</dbReference>
<protein>
    <submittedName>
        <fullName evidence="1">Uncharacterized protein</fullName>
    </submittedName>
</protein>
<accession>A0A445MA07</accession>
<proteinExistence type="predicted"/>
<reference evidence="1" key="1">
    <citation type="journal article" date="2018" name="Data Brief">
        <title>Genome sequence data from 17 accessions of Ensete ventricosum, a staple food crop for millions in Ethiopia.</title>
        <authorList>
            <person name="Yemataw Z."/>
            <person name="Muzemil S."/>
            <person name="Ambachew D."/>
            <person name="Tripathi L."/>
            <person name="Tesfaye K."/>
            <person name="Chala A."/>
            <person name="Farbos A."/>
            <person name="O'Neill P."/>
            <person name="Moore K."/>
            <person name="Grant M."/>
            <person name="Studholme D.J."/>
        </authorList>
    </citation>
    <scope>NUCLEOTIDE SEQUENCE [LARGE SCALE GENOMIC DNA]</scope>
    <source>
        <tissue evidence="1">Leaf</tissue>
    </source>
</reference>
<dbReference type="AlphaFoldDB" id="A0A445MA07"/>
<sequence>MGADRALRALSIISFTISSKGSEYPTNTRVQMDISNKSGIYRSICETMKYTCANMKQYDANINIHNLHSDGQRIKNRSTQKIYVPI</sequence>
<organism evidence="1">
    <name type="scientific">Ensete ventricosum</name>
    <name type="common">Abyssinian banana</name>
    <name type="synonym">Musa ensete</name>
    <dbReference type="NCBI Taxonomy" id="4639"/>
    <lineage>
        <taxon>Eukaryota</taxon>
        <taxon>Viridiplantae</taxon>
        <taxon>Streptophyta</taxon>
        <taxon>Embryophyta</taxon>
        <taxon>Tracheophyta</taxon>
        <taxon>Spermatophyta</taxon>
        <taxon>Magnoliopsida</taxon>
        <taxon>Liliopsida</taxon>
        <taxon>Zingiberales</taxon>
        <taxon>Musaceae</taxon>
        <taxon>Ensete</taxon>
    </lineage>
</organism>
<gene>
    <name evidence="1" type="ORF">BHM03_00003407</name>
</gene>
<name>A0A445MA07_ENSVE</name>